<dbReference type="Pfam" id="PF01618">
    <property type="entry name" value="MotA_ExbB"/>
    <property type="match status" value="1"/>
</dbReference>
<evidence type="ECO:0000259" key="14">
    <source>
        <dbReference type="Pfam" id="PF01618"/>
    </source>
</evidence>
<dbReference type="PANTHER" id="PTHR30433">
    <property type="entry name" value="CHEMOTAXIS PROTEIN MOTA"/>
    <property type="match status" value="1"/>
</dbReference>
<keyword evidence="8" id="KW-0283">Flagellar rotation</keyword>
<comment type="caution">
    <text evidence="16">The sequence shown here is derived from an EMBL/GenBank/DDBJ whole genome shotgun (WGS) entry which is preliminary data.</text>
</comment>
<dbReference type="InterPro" id="IPR000540">
    <property type="entry name" value="Flag_MotA_CS"/>
</dbReference>
<keyword evidence="6" id="KW-0997">Cell inner membrane</keyword>
<protein>
    <submittedName>
        <fullName evidence="16">Flagellar motor rotation protein mota</fullName>
    </submittedName>
</protein>
<name>A0A0W8G565_9ZZZZ</name>
<keyword evidence="10 13" id="KW-1133">Transmembrane helix</keyword>
<accession>A0A0W8G565</accession>
<keyword evidence="16" id="KW-0282">Flagellum</keyword>
<dbReference type="NCBIfam" id="TIGR03818">
    <property type="entry name" value="MotA1"/>
    <property type="match status" value="1"/>
</dbReference>
<feature type="transmembrane region" description="Helical" evidence="13">
    <location>
        <begin position="27"/>
        <end position="49"/>
    </location>
</feature>
<dbReference type="InterPro" id="IPR002898">
    <property type="entry name" value="MotA_ExbB_proton_chnl"/>
</dbReference>
<evidence type="ECO:0000256" key="5">
    <source>
        <dbReference type="ARBA" id="ARBA00022500"/>
    </source>
</evidence>
<reference evidence="16" key="1">
    <citation type="journal article" date="2015" name="Proc. Natl. Acad. Sci. U.S.A.">
        <title>Networks of energetic and metabolic interactions define dynamics in microbial communities.</title>
        <authorList>
            <person name="Embree M."/>
            <person name="Liu J.K."/>
            <person name="Al-Bassam M.M."/>
            <person name="Zengler K."/>
        </authorList>
    </citation>
    <scope>NUCLEOTIDE SEQUENCE</scope>
</reference>
<feature type="domain" description="Motility protein A N-terminal" evidence="15">
    <location>
        <begin position="4"/>
        <end position="95"/>
    </location>
</feature>
<keyword evidence="16" id="KW-0966">Cell projection</keyword>
<organism evidence="16">
    <name type="scientific">hydrocarbon metagenome</name>
    <dbReference type="NCBI Taxonomy" id="938273"/>
    <lineage>
        <taxon>unclassified sequences</taxon>
        <taxon>metagenomes</taxon>
        <taxon>ecological metagenomes</taxon>
    </lineage>
</organism>
<evidence type="ECO:0000313" key="16">
    <source>
        <dbReference type="EMBL" id="KUG28193.1"/>
    </source>
</evidence>
<comment type="subcellular location">
    <subcellularLocation>
        <location evidence="1">Cell inner membrane</location>
        <topology evidence="1">Multi-pass membrane protein</topology>
    </subcellularLocation>
</comment>
<evidence type="ECO:0000256" key="9">
    <source>
        <dbReference type="ARBA" id="ARBA00022781"/>
    </source>
</evidence>
<keyword evidence="4" id="KW-1003">Cell membrane</keyword>
<dbReference type="InterPro" id="IPR047055">
    <property type="entry name" value="MotA-like"/>
</dbReference>
<dbReference type="Pfam" id="PF20560">
    <property type="entry name" value="MotA_N"/>
    <property type="match status" value="1"/>
</dbReference>
<dbReference type="GO" id="GO:1902600">
    <property type="term" value="P:proton transmembrane transport"/>
    <property type="evidence" value="ECO:0007669"/>
    <property type="project" value="UniProtKB-KW"/>
</dbReference>
<dbReference type="EMBL" id="LNQE01000250">
    <property type="protein sequence ID" value="KUG28193.1"/>
    <property type="molecule type" value="Genomic_DNA"/>
</dbReference>
<keyword evidence="9" id="KW-0375">Hydrogen ion transport</keyword>
<keyword evidence="11" id="KW-0406">Ion transport</keyword>
<evidence type="ECO:0000256" key="10">
    <source>
        <dbReference type="ARBA" id="ARBA00022989"/>
    </source>
</evidence>
<evidence type="ECO:0000256" key="2">
    <source>
        <dbReference type="ARBA" id="ARBA00008038"/>
    </source>
</evidence>
<dbReference type="AlphaFoldDB" id="A0A0W8G565"/>
<evidence type="ECO:0000256" key="3">
    <source>
        <dbReference type="ARBA" id="ARBA00022448"/>
    </source>
</evidence>
<feature type="transmembrane region" description="Helical" evidence="13">
    <location>
        <begin position="199"/>
        <end position="222"/>
    </location>
</feature>
<sequence>MFVIIGVVIVLGAVGLGFFFEKGNFSLLFSAAPAEMLIIFGGAFGSLIISSPKDILGHIFKSFFAIFGSMKTSKAYYLEMLTVLSMLFMKIRREGLVAIEKDIEHPTESPIFSSFAKNKDNAAVVSFVCDTMRIFSTVNIEQHEFDNIMDADIEASAHEAMVAAHTMNKTADALPGLGIVAAVLGVVITMGKLNEPPEVLGHSIGAALVGTMLGVLGCYGFLGPMAANMEHRAKEVEATLLVVKAALGAFVGGNPPPVALEAGRRAIPTGHRPTFEELEEAIKASKGK</sequence>
<evidence type="ECO:0000256" key="8">
    <source>
        <dbReference type="ARBA" id="ARBA00022779"/>
    </source>
</evidence>
<proteinExistence type="inferred from homology"/>
<dbReference type="PROSITE" id="PS01307">
    <property type="entry name" value="MOTA"/>
    <property type="match status" value="1"/>
</dbReference>
<keyword evidence="16" id="KW-0969">Cilium</keyword>
<keyword evidence="5" id="KW-0145">Chemotaxis</keyword>
<evidence type="ECO:0000256" key="12">
    <source>
        <dbReference type="ARBA" id="ARBA00023136"/>
    </source>
</evidence>
<evidence type="ECO:0000256" key="6">
    <source>
        <dbReference type="ARBA" id="ARBA00022519"/>
    </source>
</evidence>
<comment type="similarity">
    <text evidence="2">Belongs to the MotA family.</text>
</comment>
<feature type="transmembrane region" description="Helical" evidence="13">
    <location>
        <begin position="173"/>
        <end position="193"/>
    </location>
</feature>
<dbReference type="InterPro" id="IPR046786">
    <property type="entry name" value="MotA_N"/>
</dbReference>
<dbReference type="PANTHER" id="PTHR30433:SF4">
    <property type="entry name" value="MOTILITY PROTEIN A"/>
    <property type="match status" value="1"/>
</dbReference>
<evidence type="ECO:0000256" key="13">
    <source>
        <dbReference type="SAM" id="Phobius"/>
    </source>
</evidence>
<dbReference type="GO" id="GO:0071978">
    <property type="term" value="P:bacterial-type flagellum-dependent swarming motility"/>
    <property type="evidence" value="ECO:0007669"/>
    <property type="project" value="InterPro"/>
</dbReference>
<gene>
    <name evidence="16" type="ORF">ASZ90_001948</name>
</gene>
<feature type="domain" description="MotA/TolQ/ExbB proton channel" evidence="14">
    <location>
        <begin position="139"/>
        <end position="237"/>
    </location>
</feature>
<keyword evidence="3" id="KW-0813">Transport</keyword>
<evidence type="ECO:0000256" key="1">
    <source>
        <dbReference type="ARBA" id="ARBA00004429"/>
    </source>
</evidence>
<evidence type="ECO:0000259" key="15">
    <source>
        <dbReference type="Pfam" id="PF20560"/>
    </source>
</evidence>
<evidence type="ECO:0000256" key="7">
    <source>
        <dbReference type="ARBA" id="ARBA00022692"/>
    </source>
</evidence>
<keyword evidence="12 13" id="KW-0472">Membrane</keyword>
<dbReference type="GO" id="GO:0006935">
    <property type="term" value="P:chemotaxis"/>
    <property type="evidence" value="ECO:0007669"/>
    <property type="project" value="UniProtKB-KW"/>
</dbReference>
<dbReference type="GO" id="GO:0005886">
    <property type="term" value="C:plasma membrane"/>
    <property type="evidence" value="ECO:0007669"/>
    <property type="project" value="UniProtKB-SubCell"/>
</dbReference>
<evidence type="ECO:0000256" key="4">
    <source>
        <dbReference type="ARBA" id="ARBA00022475"/>
    </source>
</evidence>
<evidence type="ECO:0000256" key="11">
    <source>
        <dbReference type="ARBA" id="ARBA00023065"/>
    </source>
</evidence>
<keyword evidence="7 13" id="KW-0812">Transmembrane</keyword>
<dbReference type="InterPro" id="IPR022522">
    <property type="entry name" value="Flagellar_motor_stator_MotA"/>
</dbReference>